<evidence type="ECO:0000256" key="1">
    <source>
        <dbReference type="SAM" id="Phobius"/>
    </source>
</evidence>
<dbReference type="PANTHER" id="PTHR28019">
    <property type="entry name" value="CELL MEMBRANE PROTEIN YLR413W-RELATED"/>
    <property type="match status" value="1"/>
</dbReference>
<protein>
    <recommendedName>
        <fullName evidence="4">Integral membrane protein</fullName>
    </recommendedName>
</protein>
<keyword evidence="1" id="KW-0812">Transmembrane</keyword>
<feature type="transmembrane region" description="Helical" evidence="1">
    <location>
        <begin position="291"/>
        <end position="315"/>
    </location>
</feature>
<dbReference type="InterPro" id="IPR052413">
    <property type="entry name" value="SUR7_domain"/>
</dbReference>
<gene>
    <name evidence="2" type="ORF">CANTADRAFT_6523</name>
</gene>
<feature type="transmembrane region" description="Helical" evidence="1">
    <location>
        <begin position="256"/>
        <end position="279"/>
    </location>
</feature>
<organism evidence="2 3">
    <name type="scientific">Suhomyces tanzawaensis NRRL Y-17324</name>
    <dbReference type="NCBI Taxonomy" id="984487"/>
    <lineage>
        <taxon>Eukaryota</taxon>
        <taxon>Fungi</taxon>
        <taxon>Dikarya</taxon>
        <taxon>Ascomycota</taxon>
        <taxon>Saccharomycotina</taxon>
        <taxon>Pichiomycetes</taxon>
        <taxon>Debaryomycetaceae</taxon>
        <taxon>Suhomyces</taxon>
    </lineage>
</organism>
<proteinExistence type="predicted"/>
<dbReference type="InterPro" id="IPR009571">
    <property type="entry name" value="SUR7/Rim9-like_fungi"/>
</dbReference>
<dbReference type="PANTHER" id="PTHR28019:SF2">
    <property type="entry name" value="CELL MEMBRANE PROTEIN YLR413W-RELATED"/>
    <property type="match status" value="1"/>
</dbReference>
<dbReference type="GeneID" id="30985044"/>
<keyword evidence="1" id="KW-0472">Membrane</keyword>
<evidence type="ECO:0008006" key="4">
    <source>
        <dbReference type="Google" id="ProtNLM"/>
    </source>
</evidence>
<sequence>MFAFFRAILVILTLGTLLLSIFAITGSYANKSYLTQAYLIDFQLNQLNLSAILDATKFLNSKLASPTSLDTRSTISDIGDAISLGINQIGSDVGAASTGSPSSGNSIGSDVNGYFTTVEAVINDIINSLDYQDLGFADVYTIGYWGYCKGSLTSNATYDQHLRKYFKPFNNDKINITWCSKPKAAYAFDPLELVKTELNNTITSRLTAGDVPKTISVTVQSELEVLLKYITYDTLNLPGSIQSDLTTLHNVTKASFGILLAVIVLAFISYVIQVVAFFLSPHSCCLSFLNFLFEGAIFLLGVVAAALATGAYLFVRNEVNKATNQYGVKSYLSTNFYAYIWSAAVASLLVVIFSFSESPSAFSISSS</sequence>
<dbReference type="EMBL" id="KV453912">
    <property type="protein sequence ID" value="ODV79393.1"/>
    <property type="molecule type" value="Genomic_DNA"/>
</dbReference>
<keyword evidence="3" id="KW-1185">Reference proteome</keyword>
<dbReference type="OrthoDB" id="4480814at2759"/>
<name>A0A1E4SIR0_9ASCO</name>
<dbReference type="AlphaFoldDB" id="A0A1E4SIR0"/>
<accession>A0A1E4SIR0</accession>
<dbReference type="STRING" id="984487.A0A1E4SIR0"/>
<evidence type="ECO:0000313" key="2">
    <source>
        <dbReference type="EMBL" id="ODV79393.1"/>
    </source>
</evidence>
<dbReference type="RefSeq" id="XP_020064515.1">
    <property type="nucleotide sequence ID" value="XM_020210908.1"/>
</dbReference>
<feature type="transmembrane region" description="Helical" evidence="1">
    <location>
        <begin position="335"/>
        <end position="355"/>
    </location>
</feature>
<keyword evidence="1" id="KW-1133">Transmembrane helix</keyword>
<dbReference type="Proteomes" id="UP000094285">
    <property type="component" value="Unassembled WGS sequence"/>
</dbReference>
<dbReference type="GO" id="GO:0031505">
    <property type="term" value="P:fungal-type cell wall organization"/>
    <property type="evidence" value="ECO:0007669"/>
    <property type="project" value="TreeGrafter"/>
</dbReference>
<dbReference type="GO" id="GO:0005886">
    <property type="term" value="C:plasma membrane"/>
    <property type="evidence" value="ECO:0007669"/>
    <property type="project" value="InterPro"/>
</dbReference>
<dbReference type="Pfam" id="PF06687">
    <property type="entry name" value="SUR7"/>
    <property type="match status" value="1"/>
</dbReference>
<dbReference type="GO" id="GO:0051285">
    <property type="term" value="C:cell cortex of cell tip"/>
    <property type="evidence" value="ECO:0007669"/>
    <property type="project" value="TreeGrafter"/>
</dbReference>
<evidence type="ECO:0000313" key="3">
    <source>
        <dbReference type="Proteomes" id="UP000094285"/>
    </source>
</evidence>
<reference evidence="3" key="1">
    <citation type="submission" date="2016-05" db="EMBL/GenBank/DDBJ databases">
        <title>Comparative genomics of biotechnologically important yeasts.</title>
        <authorList>
            <consortium name="DOE Joint Genome Institute"/>
            <person name="Riley R."/>
            <person name="Haridas S."/>
            <person name="Wolfe K.H."/>
            <person name="Lopes M.R."/>
            <person name="Hittinger C.T."/>
            <person name="Goker M."/>
            <person name="Salamov A."/>
            <person name="Wisecaver J."/>
            <person name="Long T.M."/>
            <person name="Aerts A.L."/>
            <person name="Barry K."/>
            <person name="Choi C."/>
            <person name="Clum A."/>
            <person name="Coughlan A.Y."/>
            <person name="Deshpande S."/>
            <person name="Douglass A.P."/>
            <person name="Hanson S.J."/>
            <person name="Klenk H.-P."/>
            <person name="Labutti K."/>
            <person name="Lapidus A."/>
            <person name="Lindquist E."/>
            <person name="Lipzen A."/>
            <person name="Meier-Kolthoff J.P."/>
            <person name="Ohm R.A."/>
            <person name="Otillar R.P."/>
            <person name="Pangilinan J."/>
            <person name="Peng Y."/>
            <person name="Rokas A."/>
            <person name="Rosa C.A."/>
            <person name="Scheuner C."/>
            <person name="Sibirny A.A."/>
            <person name="Slot J.C."/>
            <person name="Stielow J.B."/>
            <person name="Sun H."/>
            <person name="Kurtzman C.P."/>
            <person name="Blackwell M."/>
            <person name="Grigoriev I.V."/>
            <person name="Jeffries T.W."/>
        </authorList>
    </citation>
    <scope>NUCLEOTIDE SEQUENCE [LARGE SCALE GENOMIC DNA]</scope>
    <source>
        <strain evidence="3">NRRL Y-17324</strain>
    </source>
</reference>